<dbReference type="EMBL" id="JAIRAU010000047">
    <property type="protein sequence ID" value="MBZ5714354.1"/>
    <property type="molecule type" value="Genomic_DNA"/>
</dbReference>
<dbReference type="Proteomes" id="UP001139031">
    <property type="component" value="Unassembled WGS sequence"/>
</dbReference>
<feature type="region of interest" description="Disordered" evidence="4">
    <location>
        <begin position="192"/>
        <end position="218"/>
    </location>
</feature>
<feature type="domain" description="Response regulatory" evidence="5">
    <location>
        <begin position="3"/>
        <end position="121"/>
    </location>
</feature>
<feature type="compositionally biased region" description="Low complexity" evidence="4">
    <location>
        <begin position="138"/>
        <end position="156"/>
    </location>
</feature>
<proteinExistence type="predicted"/>
<accession>A0ABS7U1N9</accession>
<evidence type="ECO:0000256" key="1">
    <source>
        <dbReference type="ARBA" id="ARBA00022553"/>
    </source>
</evidence>
<dbReference type="CDD" id="cd00156">
    <property type="entry name" value="REC"/>
    <property type="match status" value="1"/>
</dbReference>
<dbReference type="SUPFAM" id="SSF52172">
    <property type="entry name" value="CheY-like"/>
    <property type="match status" value="1"/>
</dbReference>
<dbReference type="InterPro" id="IPR011006">
    <property type="entry name" value="CheY-like_superfamily"/>
</dbReference>
<keyword evidence="7" id="KW-1185">Reference proteome</keyword>
<dbReference type="SMART" id="SM00448">
    <property type="entry name" value="REC"/>
    <property type="match status" value="1"/>
</dbReference>
<evidence type="ECO:0000256" key="4">
    <source>
        <dbReference type="SAM" id="MobiDB-lite"/>
    </source>
</evidence>
<comment type="caution">
    <text evidence="6">The sequence shown here is derived from an EMBL/GenBank/DDBJ whole genome shotgun (WGS) entry which is preliminary data.</text>
</comment>
<dbReference type="InterPro" id="IPR050595">
    <property type="entry name" value="Bact_response_regulator"/>
</dbReference>
<dbReference type="Pfam" id="PF00072">
    <property type="entry name" value="Response_reg"/>
    <property type="match status" value="1"/>
</dbReference>
<evidence type="ECO:0000256" key="2">
    <source>
        <dbReference type="PROSITE-ProRule" id="PRU00169"/>
    </source>
</evidence>
<dbReference type="InterPro" id="IPR001789">
    <property type="entry name" value="Sig_transdc_resp-reg_receiver"/>
</dbReference>
<comment type="caution">
    <text evidence="2">Lacks conserved residue(s) required for the propagation of feature annotation.</text>
</comment>
<sequence length="592" mass="65394">MHSALIIDADGKTPATLKNILAPYGFEFTITENGPEAVNVARQAAPDIIFLRAELPLTSGFSVCNRLRRHEDTKRIPLIMYSSNVSEDVFEQHRNLKTHADDYLRLPLDESRLISAIRPVLPIGEAKAAQDAPPGPARPGAGANPPAAASARPARPLRAKERLEIELRDPPARAGESRQQFEQEFEGGFSALQDEPSSALPREGSGALPPPDSEMSDATMAAGGFKAQREVLQLRSQLNARSREILTLKDELESRERTILDSKKLQRELQAQISELENQVLAAQEQILSSREAVEASVRDKQTALKREEGVKTRLEVLQKKLKDTETEFAAVRAQNAQDRDKAAIALAEAQQRVESQAVTITELEAERERLSAQLLESSGQVTSLVDGFEGARKSVAELEAQLEQHRQEMERVLADAEIERVAALESLARQHQAEIDDREQDHRATVNQLHGQIATLRDQAQQERERVAQTIMETEENARLQISQLTQTLAATEEAARREIQQLQQTLAQTEETARGEIGALQAALADSRAQAEDAAADANRRIAGLEHQVDELGAQLDRSETLLARRRDAAQRAQQALAVGLKLLEDDDLT</sequence>
<dbReference type="PANTHER" id="PTHR44591">
    <property type="entry name" value="STRESS RESPONSE REGULATOR PROTEIN 1"/>
    <property type="match status" value="1"/>
</dbReference>
<organism evidence="6 7">
    <name type="scientific">Nannocystis pusilla</name>
    <dbReference type="NCBI Taxonomy" id="889268"/>
    <lineage>
        <taxon>Bacteria</taxon>
        <taxon>Pseudomonadati</taxon>
        <taxon>Myxococcota</taxon>
        <taxon>Polyangia</taxon>
        <taxon>Nannocystales</taxon>
        <taxon>Nannocystaceae</taxon>
        <taxon>Nannocystis</taxon>
    </lineage>
</organism>
<evidence type="ECO:0000259" key="5">
    <source>
        <dbReference type="PROSITE" id="PS50110"/>
    </source>
</evidence>
<protein>
    <submittedName>
        <fullName evidence="6">Response regulator</fullName>
    </submittedName>
</protein>
<feature type="coiled-coil region" evidence="3">
    <location>
        <begin position="259"/>
        <end position="564"/>
    </location>
</feature>
<reference evidence="6" key="1">
    <citation type="submission" date="2021-08" db="EMBL/GenBank/DDBJ databases">
        <authorList>
            <person name="Stevens D.C."/>
        </authorList>
    </citation>
    <scope>NUCLEOTIDE SEQUENCE</scope>
    <source>
        <strain evidence="6">DSM 53165</strain>
    </source>
</reference>
<feature type="region of interest" description="Disordered" evidence="4">
    <location>
        <begin position="127"/>
        <end position="158"/>
    </location>
</feature>
<evidence type="ECO:0000256" key="3">
    <source>
        <dbReference type="SAM" id="Coils"/>
    </source>
</evidence>
<keyword evidence="1" id="KW-0597">Phosphoprotein</keyword>
<gene>
    <name evidence="6" type="ORF">K7C98_34420</name>
</gene>
<keyword evidence="3" id="KW-0175">Coiled coil</keyword>
<dbReference type="PROSITE" id="PS50110">
    <property type="entry name" value="RESPONSE_REGULATORY"/>
    <property type="match status" value="1"/>
</dbReference>
<dbReference type="Gene3D" id="3.40.50.2300">
    <property type="match status" value="1"/>
</dbReference>
<evidence type="ECO:0000313" key="7">
    <source>
        <dbReference type="Proteomes" id="UP001139031"/>
    </source>
</evidence>
<evidence type="ECO:0000313" key="6">
    <source>
        <dbReference type="EMBL" id="MBZ5714354.1"/>
    </source>
</evidence>
<dbReference type="PANTHER" id="PTHR44591:SF3">
    <property type="entry name" value="RESPONSE REGULATORY DOMAIN-CONTAINING PROTEIN"/>
    <property type="match status" value="1"/>
</dbReference>
<dbReference type="RefSeq" id="WP_224196082.1">
    <property type="nucleotide sequence ID" value="NZ_JAIRAU010000047.1"/>
</dbReference>
<name>A0ABS7U1N9_9BACT</name>